<evidence type="ECO:0000256" key="2">
    <source>
        <dbReference type="ARBA" id="ARBA00023125"/>
    </source>
</evidence>
<keyword evidence="3" id="KW-0804">Transcription</keyword>
<dbReference type="PANTHER" id="PTHR43280:SF2">
    <property type="entry name" value="HTH-TYPE TRANSCRIPTIONAL REGULATOR EXSA"/>
    <property type="match status" value="1"/>
</dbReference>
<organism evidence="5 6">
    <name type="scientific">Runella slithyformis (strain ATCC 29530 / DSM 19594 / LMG 11500 / NCIMB 11436 / LSU 4)</name>
    <dbReference type="NCBI Taxonomy" id="761193"/>
    <lineage>
        <taxon>Bacteria</taxon>
        <taxon>Pseudomonadati</taxon>
        <taxon>Bacteroidota</taxon>
        <taxon>Cytophagia</taxon>
        <taxon>Cytophagales</taxon>
        <taxon>Spirosomataceae</taxon>
        <taxon>Runella</taxon>
    </lineage>
</organism>
<dbReference type="InterPro" id="IPR018062">
    <property type="entry name" value="HTH_AraC-typ_CS"/>
</dbReference>
<dbReference type="PANTHER" id="PTHR43280">
    <property type="entry name" value="ARAC-FAMILY TRANSCRIPTIONAL REGULATOR"/>
    <property type="match status" value="1"/>
</dbReference>
<dbReference type="SMART" id="SM00342">
    <property type="entry name" value="HTH_ARAC"/>
    <property type="match status" value="1"/>
</dbReference>
<dbReference type="Pfam" id="PF12833">
    <property type="entry name" value="HTH_18"/>
    <property type="match status" value="1"/>
</dbReference>
<keyword evidence="6" id="KW-1185">Reference proteome</keyword>
<evidence type="ECO:0000259" key="4">
    <source>
        <dbReference type="PROSITE" id="PS01124"/>
    </source>
</evidence>
<evidence type="ECO:0000313" key="5">
    <source>
        <dbReference type="EMBL" id="AEI49502.1"/>
    </source>
</evidence>
<keyword evidence="2" id="KW-0238">DNA-binding</keyword>
<evidence type="ECO:0000256" key="1">
    <source>
        <dbReference type="ARBA" id="ARBA00023015"/>
    </source>
</evidence>
<dbReference type="KEGG" id="rsi:Runsl_3121"/>
<dbReference type="PROSITE" id="PS01124">
    <property type="entry name" value="HTH_ARAC_FAMILY_2"/>
    <property type="match status" value="1"/>
</dbReference>
<accession>A0A7U3ZLQ1</accession>
<dbReference type="Proteomes" id="UP000000493">
    <property type="component" value="Chromosome"/>
</dbReference>
<name>A0A7U3ZLQ1_RUNSL</name>
<dbReference type="SUPFAM" id="SSF46689">
    <property type="entry name" value="Homeodomain-like"/>
    <property type="match status" value="1"/>
</dbReference>
<evidence type="ECO:0000313" key="6">
    <source>
        <dbReference type="Proteomes" id="UP000000493"/>
    </source>
</evidence>
<keyword evidence="1" id="KW-0805">Transcription regulation</keyword>
<dbReference type="InterPro" id="IPR018060">
    <property type="entry name" value="HTH_AraC"/>
</dbReference>
<gene>
    <name evidence="5" type="ordered locus">Runsl_3121</name>
</gene>
<dbReference type="Gene3D" id="1.10.10.60">
    <property type="entry name" value="Homeodomain-like"/>
    <property type="match status" value="2"/>
</dbReference>
<protein>
    <submittedName>
        <fullName evidence="5">Transcriptional regulator, AraC family</fullName>
    </submittedName>
</protein>
<proteinExistence type="predicted"/>
<dbReference type="AlphaFoldDB" id="A0A7U3ZLQ1"/>
<feature type="domain" description="HTH araC/xylS-type" evidence="4">
    <location>
        <begin position="61"/>
        <end position="164"/>
    </location>
</feature>
<dbReference type="PROSITE" id="PS00041">
    <property type="entry name" value="HTH_ARAC_FAMILY_1"/>
    <property type="match status" value="1"/>
</dbReference>
<dbReference type="GO" id="GO:0043565">
    <property type="term" value="F:sequence-specific DNA binding"/>
    <property type="evidence" value="ECO:0007669"/>
    <property type="project" value="InterPro"/>
</dbReference>
<evidence type="ECO:0000256" key="3">
    <source>
        <dbReference type="ARBA" id="ARBA00023163"/>
    </source>
</evidence>
<dbReference type="InterPro" id="IPR009057">
    <property type="entry name" value="Homeodomain-like_sf"/>
</dbReference>
<reference evidence="5 6" key="2">
    <citation type="journal article" date="2012" name="Stand. Genomic Sci.">
        <title>Complete genome sequence of the aquatic bacterium Runella slithyformis type strain (LSU 4(T)).</title>
        <authorList>
            <person name="Copeland A."/>
            <person name="Zhang X."/>
            <person name="Misra M."/>
            <person name="Lapidus A."/>
            <person name="Nolan M."/>
            <person name="Lucas S."/>
            <person name="Deshpande S."/>
            <person name="Cheng J.F."/>
            <person name="Tapia R."/>
            <person name="Goodwin L.A."/>
            <person name="Pitluck S."/>
            <person name="Liolios K."/>
            <person name="Pagani I."/>
            <person name="Ivanova N."/>
            <person name="Mikhailova N."/>
            <person name="Pati A."/>
            <person name="Chen A."/>
            <person name="Palaniappan K."/>
            <person name="Land M."/>
            <person name="Hauser L."/>
            <person name="Pan C."/>
            <person name="Jeffries C.D."/>
            <person name="Detter J.C."/>
            <person name="Brambilla E.M."/>
            <person name="Rohde M."/>
            <person name="Djao O.D."/>
            <person name="Goker M."/>
            <person name="Sikorski J."/>
            <person name="Tindall B.J."/>
            <person name="Woyke T."/>
            <person name="Bristow J."/>
            <person name="Eisen J.A."/>
            <person name="Markowitz V."/>
            <person name="Hugenholtz P."/>
            <person name="Kyrpides N.C."/>
            <person name="Klenk H.P."/>
            <person name="Mavromatis K."/>
        </authorList>
    </citation>
    <scope>NUCLEOTIDE SEQUENCE [LARGE SCALE GENOMIC DNA]</scope>
    <source>
        <strain evidence="6">ATCC 29530 / DSM 19594 / LMG 11500 / NCIMB 11436 / LSU 4</strain>
    </source>
</reference>
<dbReference type="GO" id="GO:0003700">
    <property type="term" value="F:DNA-binding transcription factor activity"/>
    <property type="evidence" value="ECO:0007669"/>
    <property type="project" value="InterPro"/>
</dbReference>
<sequence>MSPNKSLSLFSNFLDDNLLSLFEKWKTYEIVNSADFVSSIKRYIEIYCNELKKIRNPDTNSAIIDFIIKNFVYEFDSPHLRIEEICELLNVTESKFKHLFYKEIGVSFYQYCREKRMQQASEWLMSGELNVKNISAKFGYGHPKTFISEFKSYFGRSPMQYVKYYR</sequence>
<dbReference type="RefSeq" id="WP_013928809.1">
    <property type="nucleotide sequence ID" value="NC_015703.1"/>
</dbReference>
<reference evidence="6" key="1">
    <citation type="submission" date="2011-06" db="EMBL/GenBank/DDBJ databases">
        <title>The complete genome of chromosome of Runella slithyformis DSM 19594.</title>
        <authorList>
            <consortium name="US DOE Joint Genome Institute (JGI-PGF)"/>
            <person name="Lucas S."/>
            <person name="Han J."/>
            <person name="Lapidus A."/>
            <person name="Bruce D."/>
            <person name="Goodwin L."/>
            <person name="Pitluck S."/>
            <person name="Peters L."/>
            <person name="Kyrpides N."/>
            <person name="Mavromatis K."/>
            <person name="Ivanova N."/>
            <person name="Ovchinnikova G."/>
            <person name="Zhang X."/>
            <person name="Misra M."/>
            <person name="Detter J.C."/>
            <person name="Tapia R."/>
            <person name="Han C."/>
            <person name="Land M."/>
            <person name="Hauser L."/>
            <person name="Markowitz V."/>
            <person name="Cheng J.-F."/>
            <person name="Hugenholtz P."/>
            <person name="Woyke T."/>
            <person name="Wu D."/>
            <person name="Tindall B."/>
            <person name="Faehrich R."/>
            <person name="Brambilla E."/>
            <person name="Klenk H.-P."/>
            <person name="Eisen J.A."/>
        </authorList>
    </citation>
    <scope>NUCLEOTIDE SEQUENCE [LARGE SCALE GENOMIC DNA]</scope>
    <source>
        <strain evidence="6">ATCC 29530 / DSM 19594 / LMG 11500 / NCIMB 11436 / LSU 4</strain>
    </source>
</reference>
<dbReference type="EMBL" id="CP002859">
    <property type="protein sequence ID" value="AEI49502.1"/>
    <property type="molecule type" value="Genomic_DNA"/>
</dbReference>